<evidence type="ECO:0000259" key="3">
    <source>
        <dbReference type="Pfam" id="PF20769"/>
    </source>
</evidence>
<feature type="domain" description="Sporulation protein YpeB N-terminal" evidence="3">
    <location>
        <begin position="27"/>
        <end position="156"/>
    </location>
</feature>
<dbReference type="RefSeq" id="WP_218283474.1">
    <property type="nucleotide sequence ID" value="NZ_CP078093.1"/>
</dbReference>
<dbReference type="NCBIfam" id="TIGR02889">
    <property type="entry name" value="spore_YpeB"/>
    <property type="match status" value="1"/>
</dbReference>
<evidence type="ECO:0000313" key="5">
    <source>
        <dbReference type="Proteomes" id="UP000886818"/>
    </source>
</evidence>
<keyword evidence="5" id="KW-1185">Reference proteome</keyword>
<dbReference type="Pfam" id="PF20769">
    <property type="entry name" value="YPEB_N"/>
    <property type="match status" value="1"/>
</dbReference>
<protein>
    <submittedName>
        <fullName evidence="4">Germination protein YpeB</fullName>
    </submittedName>
</protein>
<dbReference type="Proteomes" id="UP000886818">
    <property type="component" value="Chromosome"/>
</dbReference>
<reference evidence="4" key="1">
    <citation type="submission" date="2021-07" db="EMBL/GenBank/DDBJ databases">
        <title>Complete genome sequence of Crassaminicella sp. 143-21, isolated from a deep-sea hydrothermal vent.</title>
        <authorList>
            <person name="Li X."/>
        </authorList>
    </citation>
    <scope>NUCLEOTIDE SEQUENCE</scope>
    <source>
        <strain evidence="4">143-21</strain>
    </source>
</reference>
<evidence type="ECO:0000259" key="1">
    <source>
        <dbReference type="Pfam" id="PF03413"/>
    </source>
</evidence>
<accession>A0ABX8RDD8</accession>
<dbReference type="InterPro" id="IPR048402">
    <property type="entry name" value="YpeB_N"/>
</dbReference>
<proteinExistence type="predicted"/>
<organism evidence="4 5">
    <name type="scientific">Crassaminicella indica</name>
    <dbReference type="NCBI Taxonomy" id="2855394"/>
    <lineage>
        <taxon>Bacteria</taxon>
        <taxon>Bacillati</taxon>
        <taxon>Bacillota</taxon>
        <taxon>Clostridia</taxon>
        <taxon>Eubacteriales</taxon>
        <taxon>Clostridiaceae</taxon>
        <taxon>Crassaminicella</taxon>
    </lineage>
</organism>
<dbReference type="InterPro" id="IPR014239">
    <property type="entry name" value="YpeB_PepSY1-2"/>
</dbReference>
<evidence type="ECO:0000259" key="2">
    <source>
        <dbReference type="Pfam" id="PF14620"/>
    </source>
</evidence>
<feature type="domain" description="Sporulation protein YpeB PepSY1 and PepSY2" evidence="2">
    <location>
        <begin position="183"/>
        <end position="376"/>
    </location>
</feature>
<dbReference type="InterPro" id="IPR025711">
    <property type="entry name" value="PepSY"/>
</dbReference>
<dbReference type="EMBL" id="CP078093">
    <property type="protein sequence ID" value="QXM06781.1"/>
    <property type="molecule type" value="Genomic_DNA"/>
</dbReference>
<evidence type="ECO:0000313" key="4">
    <source>
        <dbReference type="EMBL" id="QXM06781.1"/>
    </source>
</evidence>
<dbReference type="Pfam" id="PF03413">
    <property type="entry name" value="PepSY"/>
    <property type="match status" value="1"/>
</dbReference>
<feature type="domain" description="PepSY" evidence="1">
    <location>
        <begin position="380"/>
        <end position="441"/>
    </location>
</feature>
<sequence length="454" mass="52748">MKKNALIMILALALVGTGIWGYNQYKEKNDYYTFLDNQFQRMYYDLMGSVETITTDLSKLMVSSQKKENVLLYSNIWQNAYNAQEKLSQLPIKHAEITKTEKFLNQLGDYTFAMYNRSMDKEALGEKEIDNLEKLHNYALELSKDLQDLHKSALKDTVWKGELRRKGSKKLNKEAEKENPIQLKFNKFEERMVEYPELIYDGPFSEHVIAGMRPRLKGEKITQKEAEKKVISFLGGGKIEKVEKITNGQGRIDTYSFEVIPKNQTKGKKNPIYIDITQRNGYVAWLLNNREVKKEKLSPKQALEYASKFLEDKNFKNMIPTYTLKYDGVMLINYAYKQDNVIMYPDLIKVKIALDNGEVVGFDATHFLTTNYKRNIKKPKITPKEAREKISLRAKVEENPQLCIIPTSSFGEIYCYEFEASYKGDKFLIYINANTGEEEKILKLIKNENGTLMI</sequence>
<name>A0ABX8RDD8_9CLOT</name>
<gene>
    <name evidence="4" type="primary">ypeB</name>
    <name evidence="4" type="ORF">KVH43_03400</name>
</gene>
<dbReference type="Pfam" id="PF14620">
    <property type="entry name" value="YPEB_PepSY1-2"/>
    <property type="match status" value="1"/>
</dbReference>